<dbReference type="GO" id="GO:0097367">
    <property type="term" value="F:carbohydrate derivative binding"/>
    <property type="evidence" value="ECO:0007669"/>
    <property type="project" value="InterPro"/>
</dbReference>
<dbReference type="GO" id="GO:0004476">
    <property type="term" value="F:mannose-6-phosphate isomerase activity"/>
    <property type="evidence" value="ECO:0007669"/>
    <property type="project" value="InterPro"/>
</dbReference>
<comment type="similarity">
    <text evidence="1">Belongs to the PGI/PMI family.</text>
</comment>
<evidence type="ECO:0000259" key="3">
    <source>
        <dbReference type="Pfam" id="PF10432"/>
    </source>
</evidence>
<dbReference type="STRING" id="1176198.SAMN05444716_1156"/>
<reference evidence="5" key="1">
    <citation type="submission" date="2016-10" db="EMBL/GenBank/DDBJ databases">
        <authorList>
            <person name="Varghese N."/>
            <person name="Submissions S."/>
        </authorList>
    </citation>
    <scope>NUCLEOTIDE SEQUENCE [LARGE SCALE GENOMIC DNA]</scope>
    <source>
        <strain evidence="5">CGMCC 4.7047</strain>
    </source>
</reference>
<keyword evidence="2 4" id="KW-0413">Isomerase</keyword>
<dbReference type="InterPro" id="IPR019490">
    <property type="entry name" value="Glu6P/Mann6P_isomerase_C"/>
</dbReference>
<dbReference type="Proteomes" id="UP000198873">
    <property type="component" value="Unassembled WGS sequence"/>
</dbReference>
<dbReference type="Gene3D" id="3.40.50.10490">
    <property type="entry name" value="Glucose-6-phosphate isomerase like protein, domain 1"/>
    <property type="match status" value="1"/>
</dbReference>
<dbReference type="GO" id="GO:0005975">
    <property type="term" value="P:carbohydrate metabolic process"/>
    <property type="evidence" value="ECO:0007669"/>
    <property type="project" value="InterPro"/>
</dbReference>
<accession>A0A1I6W915</accession>
<dbReference type="GO" id="GO:0004347">
    <property type="term" value="F:glucose-6-phosphate isomerase activity"/>
    <property type="evidence" value="ECO:0007669"/>
    <property type="project" value="InterPro"/>
</dbReference>
<dbReference type="RefSeq" id="WP_093844470.1">
    <property type="nucleotide sequence ID" value="NZ_FPAB01000015.1"/>
</dbReference>
<dbReference type="EMBL" id="FPAB01000015">
    <property type="protein sequence ID" value="SFT22475.1"/>
    <property type="molecule type" value="Genomic_DNA"/>
</dbReference>
<gene>
    <name evidence="4" type="ORF">SAMN05444716_1156</name>
</gene>
<proteinExistence type="inferred from homology"/>
<sequence>MIDETLLEDPARLARADPRGLLRGVAAAGAQVRTAARAATEAGIDDLRPEGRPGTVLIAGTGPEVPLAADLLTALAGGTVPVTVLEATGPLAAPGALQWPLPRWAGPMDLLLLTSAEGSEAGLSLLVDAAYRRGCSIVSVSPAGSPLAEATAYRRNLAVALTRPAHLEPAGHPPPASGRGYPQAPGPYWALLTPLLLLGERLGLYGDGGAAAQPAVAALADRLDALAERCGPAAGTGGTSGPDAGGGNPAKILATDCGAALPLLWSEGPLAGAAARHAAATLTALAGLPALPAALPGALTAHGALLAGASRTAEDDFFRDRVEEPEAPRPRVLLLRGATAAGAVTAARDLALEHNVPLAELAPAEDAEGPLAALADLLVPLDFAAVYLALAQAPDS</sequence>
<name>A0A1I6W915_9ACTN</name>
<dbReference type="AlphaFoldDB" id="A0A1I6W915"/>
<evidence type="ECO:0000256" key="2">
    <source>
        <dbReference type="ARBA" id="ARBA00023235"/>
    </source>
</evidence>
<dbReference type="GO" id="GO:1901135">
    <property type="term" value="P:carbohydrate derivative metabolic process"/>
    <property type="evidence" value="ECO:0007669"/>
    <property type="project" value="InterPro"/>
</dbReference>
<evidence type="ECO:0000313" key="4">
    <source>
        <dbReference type="EMBL" id="SFT22475.1"/>
    </source>
</evidence>
<evidence type="ECO:0000256" key="1">
    <source>
        <dbReference type="ARBA" id="ARBA00010523"/>
    </source>
</evidence>
<dbReference type="Pfam" id="PF10432">
    <property type="entry name" value="bact-PGI_C"/>
    <property type="match status" value="1"/>
</dbReference>
<protein>
    <submittedName>
        <fullName evidence="4">Phospho-glucose isomerase C-terminal SIS domain-containing protein</fullName>
    </submittedName>
</protein>
<feature type="domain" description="Bifunctional glucose-6-phosphate/mannose-6-phosphate isomerase C-terminal" evidence="3">
    <location>
        <begin position="248"/>
        <end position="392"/>
    </location>
</feature>
<keyword evidence="5" id="KW-1185">Reference proteome</keyword>
<dbReference type="InterPro" id="IPR046348">
    <property type="entry name" value="SIS_dom_sf"/>
</dbReference>
<dbReference type="SUPFAM" id="SSF53697">
    <property type="entry name" value="SIS domain"/>
    <property type="match status" value="1"/>
</dbReference>
<organism evidence="4 5">
    <name type="scientific">Streptomyces harbinensis</name>
    <dbReference type="NCBI Taxonomy" id="1176198"/>
    <lineage>
        <taxon>Bacteria</taxon>
        <taxon>Bacillati</taxon>
        <taxon>Actinomycetota</taxon>
        <taxon>Actinomycetes</taxon>
        <taxon>Kitasatosporales</taxon>
        <taxon>Streptomycetaceae</taxon>
        <taxon>Streptomyces</taxon>
    </lineage>
</organism>
<evidence type="ECO:0000313" key="5">
    <source>
        <dbReference type="Proteomes" id="UP000198873"/>
    </source>
</evidence>